<dbReference type="Proteomes" id="UP000789920">
    <property type="component" value="Unassembled WGS sequence"/>
</dbReference>
<accession>A0ACA9RW09</accession>
<keyword evidence="2" id="KW-1185">Reference proteome</keyword>
<dbReference type="EMBL" id="CAJVQC010072453">
    <property type="protein sequence ID" value="CAG8811502.1"/>
    <property type="molecule type" value="Genomic_DNA"/>
</dbReference>
<name>A0ACA9RW09_9GLOM</name>
<feature type="non-terminal residue" evidence="1">
    <location>
        <position position="91"/>
    </location>
</feature>
<protein>
    <submittedName>
        <fullName evidence="1">12037_t:CDS:1</fullName>
    </submittedName>
</protein>
<comment type="caution">
    <text evidence="1">The sequence shown here is derived from an EMBL/GenBank/DDBJ whole genome shotgun (WGS) entry which is preliminary data.</text>
</comment>
<sequence>SSDSNNENSDDLADSSDNDNPDDPDEEYEPIAGPSNFPNKAYHTRSCTKRVPSLFTNLNIDDTEIIETFANTEIFLQCLLEPEEPENQEEE</sequence>
<proteinExistence type="predicted"/>
<feature type="non-terminal residue" evidence="1">
    <location>
        <position position="1"/>
    </location>
</feature>
<organism evidence="1 2">
    <name type="scientific">Racocetra persica</name>
    <dbReference type="NCBI Taxonomy" id="160502"/>
    <lineage>
        <taxon>Eukaryota</taxon>
        <taxon>Fungi</taxon>
        <taxon>Fungi incertae sedis</taxon>
        <taxon>Mucoromycota</taxon>
        <taxon>Glomeromycotina</taxon>
        <taxon>Glomeromycetes</taxon>
        <taxon>Diversisporales</taxon>
        <taxon>Gigasporaceae</taxon>
        <taxon>Racocetra</taxon>
    </lineage>
</organism>
<gene>
    <name evidence="1" type="ORF">RPERSI_LOCUS23321</name>
</gene>
<evidence type="ECO:0000313" key="2">
    <source>
        <dbReference type="Proteomes" id="UP000789920"/>
    </source>
</evidence>
<evidence type="ECO:0000313" key="1">
    <source>
        <dbReference type="EMBL" id="CAG8811502.1"/>
    </source>
</evidence>
<reference evidence="1" key="1">
    <citation type="submission" date="2021-06" db="EMBL/GenBank/DDBJ databases">
        <authorList>
            <person name="Kallberg Y."/>
            <person name="Tangrot J."/>
            <person name="Rosling A."/>
        </authorList>
    </citation>
    <scope>NUCLEOTIDE SEQUENCE</scope>
    <source>
        <strain evidence="1">MA461A</strain>
    </source>
</reference>